<dbReference type="Proteomes" id="UP001472677">
    <property type="component" value="Unassembled WGS sequence"/>
</dbReference>
<comment type="caution">
    <text evidence="1">The sequence shown here is derived from an EMBL/GenBank/DDBJ whole genome shotgun (WGS) entry which is preliminary data.</text>
</comment>
<name>A0ABR2B934_9ROSI</name>
<sequence>MLSQVLAPAGQPSTVLTPLVNPGGQPPDVVPVIQSVSTLEPRPPLHRCKSSLTGNAGDVDTDQGKKESYASMAAKSSGAGVRGKPAATLTDEEVIILEEDVIVDKSGAIPSIQFSDRVHDQVNCNMRNAIIVHLLGRTIGKEAASGGVDQELNQNPEPDVTISESNLFGPWMVVEHRRRKPVITKRDVGPAVHDFSINRGSRFAALEVPDDIGLLGSKDEIVQGVTRTVEADVRSGEGRTAPPQMVVHKNTAYVASNPEKKSRNNRKMTSPPAVLPIVEGQVAIVVSRKAQVQGGNHTAVLIQEQNERDLPQSMSRGGQQVGGLLKWHLGVHGYGLKAKRALEIRRGACTSVSGFIDRGGWRVG</sequence>
<protein>
    <submittedName>
        <fullName evidence="1">Uncharacterized protein</fullName>
    </submittedName>
</protein>
<organism evidence="1 2">
    <name type="scientific">Hibiscus sabdariffa</name>
    <name type="common">roselle</name>
    <dbReference type="NCBI Taxonomy" id="183260"/>
    <lineage>
        <taxon>Eukaryota</taxon>
        <taxon>Viridiplantae</taxon>
        <taxon>Streptophyta</taxon>
        <taxon>Embryophyta</taxon>
        <taxon>Tracheophyta</taxon>
        <taxon>Spermatophyta</taxon>
        <taxon>Magnoliopsida</taxon>
        <taxon>eudicotyledons</taxon>
        <taxon>Gunneridae</taxon>
        <taxon>Pentapetalae</taxon>
        <taxon>rosids</taxon>
        <taxon>malvids</taxon>
        <taxon>Malvales</taxon>
        <taxon>Malvaceae</taxon>
        <taxon>Malvoideae</taxon>
        <taxon>Hibiscus</taxon>
    </lineage>
</organism>
<reference evidence="1 2" key="1">
    <citation type="journal article" date="2024" name="G3 (Bethesda)">
        <title>Genome assembly of Hibiscus sabdariffa L. provides insights into metabolisms of medicinal natural products.</title>
        <authorList>
            <person name="Kim T."/>
        </authorList>
    </citation>
    <scope>NUCLEOTIDE SEQUENCE [LARGE SCALE GENOMIC DNA]</scope>
    <source>
        <strain evidence="1">TK-2024</strain>
        <tissue evidence="1">Old leaves</tissue>
    </source>
</reference>
<evidence type="ECO:0000313" key="1">
    <source>
        <dbReference type="EMBL" id="KAK8503518.1"/>
    </source>
</evidence>
<dbReference type="EMBL" id="JBBPBM010000152">
    <property type="protein sequence ID" value="KAK8503518.1"/>
    <property type="molecule type" value="Genomic_DNA"/>
</dbReference>
<accession>A0ABR2B934</accession>
<proteinExistence type="predicted"/>
<keyword evidence="2" id="KW-1185">Reference proteome</keyword>
<evidence type="ECO:0000313" key="2">
    <source>
        <dbReference type="Proteomes" id="UP001472677"/>
    </source>
</evidence>
<gene>
    <name evidence="1" type="ORF">V6N12_066205</name>
</gene>